<dbReference type="AlphaFoldDB" id="A0A9K3DUT6"/>
<gene>
    <name evidence="1" type="ORF">HanXRQr2_Chr16g0761511</name>
</gene>
<evidence type="ECO:0000313" key="1">
    <source>
        <dbReference type="EMBL" id="KAF5761134.1"/>
    </source>
</evidence>
<protein>
    <submittedName>
        <fullName evidence="1">Uncharacterized protein</fullName>
    </submittedName>
</protein>
<dbReference type="Gramene" id="mRNA:HanXRQr2_Chr16g0761511">
    <property type="protein sequence ID" value="CDS:HanXRQr2_Chr16g0761511.1"/>
    <property type="gene ID" value="HanXRQr2_Chr16g0761511"/>
</dbReference>
<name>A0A9K3DUT6_HELAN</name>
<dbReference type="EMBL" id="MNCJ02000331">
    <property type="protein sequence ID" value="KAF5761134.1"/>
    <property type="molecule type" value="Genomic_DNA"/>
</dbReference>
<organism evidence="1 2">
    <name type="scientific">Helianthus annuus</name>
    <name type="common">Common sunflower</name>
    <dbReference type="NCBI Taxonomy" id="4232"/>
    <lineage>
        <taxon>Eukaryota</taxon>
        <taxon>Viridiplantae</taxon>
        <taxon>Streptophyta</taxon>
        <taxon>Embryophyta</taxon>
        <taxon>Tracheophyta</taxon>
        <taxon>Spermatophyta</taxon>
        <taxon>Magnoliopsida</taxon>
        <taxon>eudicotyledons</taxon>
        <taxon>Gunneridae</taxon>
        <taxon>Pentapetalae</taxon>
        <taxon>asterids</taxon>
        <taxon>campanulids</taxon>
        <taxon>Asterales</taxon>
        <taxon>Asteraceae</taxon>
        <taxon>Asteroideae</taxon>
        <taxon>Heliantheae alliance</taxon>
        <taxon>Heliantheae</taxon>
        <taxon>Helianthus</taxon>
    </lineage>
</organism>
<dbReference type="Proteomes" id="UP000215914">
    <property type="component" value="Unassembled WGS sequence"/>
</dbReference>
<keyword evidence="2" id="KW-1185">Reference proteome</keyword>
<comment type="caution">
    <text evidence="1">The sequence shown here is derived from an EMBL/GenBank/DDBJ whole genome shotgun (WGS) entry which is preliminary data.</text>
</comment>
<accession>A0A9K3DUT6</accession>
<sequence>MAFVTKAPKNGHNLPYAYGQGIALTSRRLVMVSNLSLSIHKISQNGQIFISINHIQRF</sequence>
<evidence type="ECO:0000313" key="2">
    <source>
        <dbReference type="Proteomes" id="UP000215914"/>
    </source>
</evidence>
<reference evidence="1" key="1">
    <citation type="journal article" date="2017" name="Nature">
        <title>The sunflower genome provides insights into oil metabolism, flowering and Asterid evolution.</title>
        <authorList>
            <person name="Badouin H."/>
            <person name="Gouzy J."/>
            <person name="Grassa C.J."/>
            <person name="Murat F."/>
            <person name="Staton S.E."/>
            <person name="Cottret L."/>
            <person name="Lelandais-Briere C."/>
            <person name="Owens G.L."/>
            <person name="Carrere S."/>
            <person name="Mayjonade B."/>
            <person name="Legrand L."/>
            <person name="Gill N."/>
            <person name="Kane N.C."/>
            <person name="Bowers J.E."/>
            <person name="Hubner S."/>
            <person name="Bellec A."/>
            <person name="Berard A."/>
            <person name="Berges H."/>
            <person name="Blanchet N."/>
            <person name="Boniface M.C."/>
            <person name="Brunel D."/>
            <person name="Catrice O."/>
            <person name="Chaidir N."/>
            <person name="Claudel C."/>
            <person name="Donnadieu C."/>
            <person name="Faraut T."/>
            <person name="Fievet G."/>
            <person name="Helmstetter N."/>
            <person name="King M."/>
            <person name="Knapp S.J."/>
            <person name="Lai Z."/>
            <person name="Le Paslier M.C."/>
            <person name="Lippi Y."/>
            <person name="Lorenzon L."/>
            <person name="Mandel J.R."/>
            <person name="Marage G."/>
            <person name="Marchand G."/>
            <person name="Marquand E."/>
            <person name="Bret-Mestries E."/>
            <person name="Morien E."/>
            <person name="Nambeesan S."/>
            <person name="Nguyen T."/>
            <person name="Pegot-Espagnet P."/>
            <person name="Pouilly N."/>
            <person name="Raftis F."/>
            <person name="Sallet E."/>
            <person name="Schiex T."/>
            <person name="Thomas J."/>
            <person name="Vandecasteele C."/>
            <person name="Vares D."/>
            <person name="Vear F."/>
            <person name="Vautrin S."/>
            <person name="Crespi M."/>
            <person name="Mangin B."/>
            <person name="Burke J.M."/>
            <person name="Salse J."/>
            <person name="Munos S."/>
            <person name="Vincourt P."/>
            <person name="Rieseberg L.H."/>
            <person name="Langlade N.B."/>
        </authorList>
    </citation>
    <scope>NUCLEOTIDE SEQUENCE</scope>
    <source>
        <tissue evidence="1">Leaves</tissue>
    </source>
</reference>
<proteinExistence type="predicted"/>
<reference evidence="1" key="2">
    <citation type="submission" date="2020-06" db="EMBL/GenBank/DDBJ databases">
        <title>Helianthus annuus Genome sequencing and assembly Release 2.</title>
        <authorList>
            <person name="Gouzy J."/>
            <person name="Langlade N."/>
            <person name="Munos S."/>
        </authorList>
    </citation>
    <scope>NUCLEOTIDE SEQUENCE</scope>
    <source>
        <tissue evidence="1">Leaves</tissue>
    </source>
</reference>